<dbReference type="PANTHER" id="PTHR43479:SF7">
    <property type="entry name" value="TETR-FAMILY TRANSCRIPTIONAL REGULATOR"/>
    <property type="match status" value="1"/>
</dbReference>
<gene>
    <name evidence="4" type="ORF">J5X75_09300</name>
</gene>
<keyword evidence="5" id="KW-1185">Reference proteome</keyword>
<name>A0ABS3UG25_9ACTN</name>
<evidence type="ECO:0000256" key="2">
    <source>
        <dbReference type="PROSITE-ProRule" id="PRU00335"/>
    </source>
</evidence>
<dbReference type="Proteomes" id="UP000679690">
    <property type="component" value="Unassembled WGS sequence"/>
</dbReference>
<evidence type="ECO:0000313" key="5">
    <source>
        <dbReference type="Proteomes" id="UP000679690"/>
    </source>
</evidence>
<accession>A0ABS3UG25</accession>
<comment type="caution">
    <text evidence="4">The sequence shown here is derived from an EMBL/GenBank/DDBJ whole genome shotgun (WGS) entry which is preliminary data.</text>
</comment>
<organism evidence="4 5">
    <name type="scientific">Actinoplanes flavus</name>
    <dbReference type="NCBI Taxonomy" id="2820290"/>
    <lineage>
        <taxon>Bacteria</taxon>
        <taxon>Bacillati</taxon>
        <taxon>Actinomycetota</taxon>
        <taxon>Actinomycetes</taxon>
        <taxon>Micromonosporales</taxon>
        <taxon>Micromonosporaceae</taxon>
        <taxon>Actinoplanes</taxon>
    </lineage>
</organism>
<dbReference type="SUPFAM" id="SSF46689">
    <property type="entry name" value="Homeodomain-like"/>
    <property type="match status" value="1"/>
</dbReference>
<dbReference type="EMBL" id="JAGFNS010000005">
    <property type="protein sequence ID" value="MBO3737714.1"/>
    <property type="molecule type" value="Genomic_DNA"/>
</dbReference>
<evidence type="ECO:0000313" key="4">
    <source>
        <dbReference type="EMBL" id="MBO3737714.1"/>
    </source>
</evidence>
<protein>
    <submittedName>
        <fullName evidence="4">TetR family transcriptional regulator</fullName>
    </submittedName>
</protein>
<evidence type="ECO:0000259" key="3">
    <source>
        <dbReference type="PROSITE" id="PS50977"/>
    </source>
</evidence>
<dbReference type="RefSeq" id="WP_208466922.1">
    <property type="nucleotide sequence ID" value="NZ_JAGFNS010000005.1"/>
</dbReference>
<dbReference type="InterPro" id="IPR001647">
    <property type="entry name" value="HTH_TetR"/>
</dbReference>
<dbReference type="Gene3D" id="1.10.357.10">
    <property type="entry name" value="Tetracycline Repressor, domain 2"/>
    <property type="match status" value="1"/>
</dbReference>
<dbReference type="PROSITE" id="PS50977">
    <property type="entry name" value="HTH_TETR_2"/>
    <property type="match status" value="1"/>
</dbReference>
<feature type="domain" description="HTH tetR-type" evidence="3">
    <location>
        <begin position="10"/>
        <end position="70"/>
    </location>
</feature>
<feature type="DNA-binding region" description="H-T-H motif" evidence="2">
    <location>
        <begin position="33"/>
        <end position="52"/>
    </location>
</feature>
<dbReference type="InterPro" id="IPR036271">
    <property type="entry name" value="Tet_transcr_reg_TetR-rel_C_sf"/>
</dbReference>
<proteinExistence type="predicted"/>
<dbReference type="PANTHER" id="PTHR43479">
    <property type="entry name" value="ACREF/ENVCD OPERON REPRESSOR-RELATED"/>
    <property type="match status" value="1"/>
</dbReference>
<keyword evidence="1 2" id="KW-0238">DNA-binding</keyword>
<dbReference type="Pfam" id="PF00440">
    <property type="entry name" value="TetR_N"/>
    <property type="match status" value="1"/>
</dbReference>
<reference evidence="4 5" key="1">
    <citation type="submission" date="2021-03" db="EMBL/GenBank/DDBJ databases">
        <title>Actinoplanes flavus sp. nov., a novel actinomycete isolated from Coconut Palm rhizosphere soil.</title>
        <authorList>
            <person name="Luo X."/>
        </authorList>
    </citation>
    <scope>NUCLEOTIDE SEQUENCE [LARGE SCALE GENOMIC DNA]</scope>
    <source>
        <strain evidence="4 5">NEAU-H7</strain>
    </source>
</reference>
<dbReference type="InterPro" id="IPR009057">
    <property type="entry name" value="Homeodomain-like_sf"/>
</dbReference>
<dbReference type="SUPFAM" id="SSF48498">
    <property type="entry name" value="Tetracyclin repressor-like, C-terminal domain"/>
    <property type="match status" value="1"/>
</dbReference>
<sequence length="183" mass="20406">MATVVDRRVRRTRPALRAALLDLMAERRYESVTVQDVIDRADVGRSTFYNHYTDKDALLRDCLAGLNAIITALPTTQAERRLLGFAVPLLRHVHQQRSLAAALLGESGNTVLRQIERMLTDTVRDAFTVGEATPRVPVSARARFVVGAFLGLVDWWLSEQPELSPEQVGVMFHTLAGNSDDRP</sequence>
<dbReference type="InterPro" id="IPR050624">
    <property type="entry name" value="HTH-type_Tx_Regulator"/>
</dbReference>
<evidence type="ECO:0000256" key="1">
    <source>
        <dbReference type="ARBA" id="ARBA00023125"/>
    </source>
</evidence>